<dbReference type="HOGENOM" id="CLU_120004_1_0_6"/>
<feature type="transmembrane region" description="Helical" evidence="1">
    <location>
        <begin position="83"/>
        <end position="104"/>
    </location>
</feature>
<dbReference type="NCBIfam" id="NF033664">
    <property type="entry name" value="PACE_transport"/>
    <property type="match status" value="1"/>
</dbReference>
<feature type="domain" description="Chlorhexidine efflux transporter" evidence="2">
    <location>
        <begin position="77"/>
        <end position="140"/>
    </location>
</feature>
<proteinExistence type="predicted"/>
<feature type="transmembrane region" description="Helical" evidence="1">
    <location>
        <begin position="42"/>
        <end position="62"/>
    </location>
</feature>
<reference evidence="4" key="1">
    <citation type="journal article" date="2010" name="BMC Genomics">
        <title>A genomic perspective on the potential of Actinobacillus succinogenes for industrial succinate production.</title>
        <authorList>
            <person name="McKinlay J.B."/>
            <person name="Laivenieks M."/>
            <person name="Schindler B.D."/>
            <person name="McKinlay A.A."/>
            <person name="Siddaramappa S."/>
            <person name="Challacombe J.F."/>
            <person name="Lowry S.R."/>
            <person name="Clum A."/>
            <person name="Lapidus A.L."/>
            <person name="Burkhart K.B."/>
            <person name="Harkins V."/>
            <person name="Vieille C."/>
        </authorList>
    </citation>
    <scope>NUCLEOTIDE SEQUENCE [LARGE SCALE GENOMIC DNA]</scope>
    <source>
        <strain evidence="4">ATCC 55618 / DSM 22257 / CCUG 43843 / 130Z</strain>
    </source>
</reference>
<dbReference type="EMBL" id="CP000746">
    <property type="protein sequence ID" value="ABR74981.1"/>
    <property type="molecule type" value="Genomic_DNA"/>
</dbReference>
<sequence>MSQIQSNPMSVKERVFHSVLFELGAVAVSTVLVLLLSPADTGSAVGVSIVMALMAVVWNFVFNYGFDKIFTAPRETRGFGLRVFHTISFEAGLLIFTIPVIAYLLNLSLWHAFIADVGLTLAITLYALIFNWIYDNARLRFQDSAGVMDELV</sequence>
<name>A6VPT4_ACTSZ</name>
<dbReference type="RefSeq" id="WP_012073358.1">
    <property type="nucleotide sequence ID" value="NC_009655.1"/>
</dbReference>
<feature type="transmembrane region" description="Helical" evidence="1">
    <location>
        <begin position="110"/>
        <end position="134"/>
    </location>
</feature>
<organism evidence="3 4">
    <name type="scientific">Actinobacillus succinogenes (strain ATCC 55618 / DSM 22257 / CCUG 43843 / 130Z)</name>
    <dbReference type="NCBI Taxonomy" id="339671"/>
    <lineage>
        <taxon>Bacteria</taxon>
        <taxon>Pseudomonadati</taxon>
        <taxon>Pseudomonadota</taxon>
        <taxon>Gammaproteobacteria</taxon>
        <taxon>Pasteurellales</taxon>
        <taxon>Pasteurellaceae</taxon>
        <taxon>Actinobacillus</taxon>
    </lineage>
</organism>
<protein>
    <submittedName>
        <fullName evidence="3">Transmembrane pair domain protein</fullName>
    </submittedName>
</protein>
<accession>A6VPT4</accession>
<dbReference type="Proteomes" id="UP000001114">
    <property type="component" value="Chromosome"/>
</dbReference>
<dbReference type="InterPro" id="IPR058208">
    <property type="entry name" value="PACE"/>
</dbReference>
<dbReference type="InterPro" id="IPR007896">
    <property type="entry name" value="BTP_bacteria"/>
</dbReference>
<keyword evidence="1" id="KW-0472">Membrane</keyword>
<dbReference type="AlphaFoldDB" id="A6VPT4"/>
<dbReference type="STRING" id="339671.Asuc_1627"/>
<evidence type="ECO:0000259" key="2">
    <source>
        <dbReference type="Pfam" id="PF05232"/>
    </source>
</evidence>
<dbReference type="KEGG" id="asu:Asuc_1627"/>
<dbReference type="Pfam" id="PF05232">
    <property type="entry name" value="BTP"/>
    <property type="match status" value="2"/>
</dbReference>
<evidence type="ECO:0000313" key="4">
    <source>
        <dbReference type="Proteomes" id="UP000001114"/>
    </source>
</evidence>
<gene>
    <name evidence="3" type="ordered locus">Asuc_1627</name>
</gene>
<keyword evidence="1" id="KW-1133">Transmembrane helix</keyword>
<evidence type="ECO:0000256" key="1">
    <source>
        <dbReference type="SAM" id="Phobius"/>
    </source>
</evidence>
<feature type="transmembrane region" description="Helical" evidence="1">
    <location>
        <begin position="15"/>
        <end position="36"/>
    </location>
</feature>
<dbReference type="eggNOG" id="COG4125">
    <property type="taxonomic scope" value="Bacteria"/>
</dbReference>
<feature type="domain" description="Chlorhexidine efflux transporter" evidence="2">
    <location>
        <begin position="9"/>
        <end position="71"/>
    </location>
</feature>
<keyword evidence="1 3" id="KW-0812">Transmembrane</keyword>
<evidence type="ECO:0000313" key="3">
    <source>
        <dbReference type="EMBL" id="ABR74981.1"/>
    </source>
</evidence>
<keyword evidence="4" id="KW-1185">Reference proteome</keyword>